<dbReference type="Pfam" id="PF03105">
    <property type="entry name" value="SPX"/>
    <property type="match status" value="1"/>
</dbReference>
<evidence type="ECO:0000313" key="3">
    <source>
        <dbReference type="Proteomes" id="UP000278143"/>
    </source>
</evidence>
<evidence type="ECO:0000259" key="1">
    <source>
        <dbReference type="PROSITE" id="PS51382"/>
    </source>
</evidence>
<dbReference type="EMBL" id="KZ989116">
    <property type="protein sequence ID" value="RKP28141.1"/>
    <property type="molecule type" value="Genomic_DNA"/>
</dbReference>
<dbReference type="PANTHER" id="PTHR45978">
    <property type="entry name" value="SPX DOMAIN-CONTAINING PROTEIN 3"/>
    <property type="match status" value="1"/>
</dbReference>
<dbReference type="CDD" id="cd14447">
    <property type="entry name" value="SPX"/>
    <property type="match status" value="1"/>
</dbReference>
<protein>
    <recommendedName>
        <fullName evidence="1">SPX domain-containing protein</fullName>
    </recommendedName>
</protein>
<dbReference type="Proteomes" id="UP000278143">
    <property type="component" value="Unassembled WGS sequence"/>
</dbReference>
<organism evidence="2 3">
    <name type="scientific">Syncephalis pseudoplumigaleata</name>
    <dbReference type="NCBI Taxonomy" id="1712513"/>
    <lineage>
        <taxon>Eukaryota</taxon>
        <taxon>Fungi</taxon>
        <taxon>Fungi incertae sedis</taxon>
        <taxon>Zoopagomycota</taxon>
        <taxon>Zoopagomycotina</taxon>
        <taxon>Zoopagomycetes</taxon>
        <taxon>Zoopagales</taxon>
        <taxon>Piptocephalidaceae</taxon>
        <taxon>Syncephalis</taxon>
    </lineage>
</organism>
<dbReference type="InterPro" id="IPR031142">
    <property type="entry name" value="SPX_prot"/>
</dbReference>
<keyword evidence="3" id="KW-1185">Reference proteome</keyword>
<dbReference type="PANTHER" id="PTHR45978:SF9">
    <property type="entry name" value="SPX DOMAIN-CONTAINING PROTEIN 5"/>
    <property type="match status" value="1"/>
</dbReference>
<accession>A0A4P9Z869</accession>
<reference evidence="3" key="1">
    <citation type="journal article" date="2018" name="Nat. Microbiol.">
        <title>Leveraging single-cell genomics to expand the fungal tree of life.</title>
        <authorList>
            <person name="Ahrendt S.R."/>
            <person name="Quandt C.A."/>
            <person name="Ciobanu D."/>
            <person name="Clum A."/>
            <person name="Salamov A."/>
            <person name="Andreopoulos B."/>
            <person name="Cheng J.F."/>
            <person name="Woyke T."/>
            <person name="Pelin A."/>
            <person name="Henrissat B."/>
            <person name="Reynolds N.K."/>
            <person name="Benny G.L."/>
            <person name="Smith M.E."/>
            <person name="James T.Y."/>
            <person name="Grigoriev I.V."/>
        </authorList>
    </citation>
    <scope>NUCLEOTIDE SEQUENCE [LARGE SCALE GENOMIC DNA]</scope>
    <source>
        <strain evidence="3">Benny S71-1</strain>
    </source>
</reference>
<dbReference type="GO" id="GO:0016036">
    <property type="term" value="P:cellular response to phosphate starvation"/>
    <property type="evidence" value="ECO:0007669"/>
    <property type="project" value="InterPro"/>
</dbReference>
<dbReference type="OrthoDB" id="5588846at2759"/>
<name>A0A4P9Z869_9FUNG</name>
<gene>
    <name evidence="2" type="ORF">SYNPS1DRAFT_20528</name>
</gene>
<evidence type="ECO:0000313" key="2">
    <source>
        <dbReference type="EMBL" id="RKP28141.1"/>
    </source>
</evidence>
<dbReference type="AlphaFoldDB" id="A0A4P9Z869"/>
<feature type="domain" description="SPX" evidence="1">
    <location>
        <begin position="1"/>
        <end position="187"/>
    </location>
</feature>
<proteinExistence type="predicted"/>
<dbReference type="InterPro" id="IPR004331">
    <property type="entry name" value="SPX_dom"/>
</dbReference>
<sequence length="244" mass="26820">MKFAKQLKAAQQVEWRGQYVDYKLLKQKLHGFAQSTADATATTAEASTASGNRAPSNGADVGAPLTVDRLEELDDAFFVSLRHEADKCEAFYMHLVGQLRIQQQRVFFEDYQAAPFFAHAVPPLGGSPPGNAAAAPGAASPHLTPDAVVAFGQRIVTYAELNKLAIQKILKKHRKRFDAALATLQSTDAQLASKVRDRSMAVEKGVLDTLRRGRAFWTRRDLEAILGETKHVKEKAHLLKCVIP</sequence>
<dbReference type="PROSITE" id="PS51382">
    <property type="entry name" value="SPX"/>
    <property type="match status" value="1"/>
</dbReference>